<dbReference type="EMBL" id="ASPP01005465">
    <property type="protein sequence ID" value="ETO30452.1"/>
    <property type="molecule type" value="Genomic_DNA"/>
</dbReference>
<keyword evidence="1" id="KW-0812">Transmembrane</keyword>
<keyword evidence="3" id="KW-1185">Reference proteome</keyword>
<gene>
    <name evidence="2" type="ORF">RFI_06673</name>
</gene>
<feature type="transmembrane region" description="Helical" evidence="1">
    <location>
        <begin position="245"/>
        <end position="262"/>
    </location>
</feature>
<comment type="caution">
    <text evidence="2">The sequence shown here is derived from an EMBL/GenBank/DDBJ whole genome shotgun (WGS) entry which is preliminary data.</text>
</comment>
<proteinExistence type="predicted"/>
<feature type="transmembrane region" description="Helical" evidence="1">
    <location>
        <begin position="218"/>
        <end position="239"/>
    </location>
</feature>
<accession>X6NYV7</accession>
<organism evidence="2 3">
    <name type="scientific">Reticulomyxa filosa</name>
    <dbReference type="NCBI Taxonomy" id="46433"/>
    <lineage>
        <taxon>Eukaryota</taxon>
        <taxon>Sar</taxon>
        <taxon>Rhizaria</taxon>
        <taxon>Retaria</taxon>
        <taxon>Foraminifera</taxon>
        <taxon>Monothalamids</taxon>
        <taxon>Reticulomyxidae</taxon>
        <taxon>Reticulomyxa</taxon>
    </lineage>
</organism>
<feature type="transmembrane region" description="Helical" evidence="1">
    <location>
        <begin position="344"/>
        <end position="364"/>
    </location>
</feature>
<keyword evidence="1" id="KW-1133">Transmembrane helix</keyword>
<protein>
    <submittedName>
        <fullName evidence="2">Uncharacterized protein</fullName>
    </submittedName>
</protein>
<feature type="transmembrane region" description="Helical" evidence="1">
    <location>
        <begin position="109"/>
        <end position="129"/>
    </location>
</feature>
<feature type="transmembrane region" description="Helical" evidence="1">
    <location>
        <begin position="149"/>
        <end position="176"/>
    </location>
</feature>
<reference evidence="2 3" key="1">
    <citation type="journal article" date="2013" name="Curr. Biol.">
        <title>The Genome of the Foraminiferan Reticulomyxa filosa.</title>
        <authorList>
            <person name="Glockner G."/>
            <person name="Hulsmann N."/>
            <person name="Schleicher M."/>
            <person name="Noegel A.A."/>
            <person name="Eichinger L."/>
            <person name="Gallinger C."/>
            <person name="Pawlowski J."/>
            <person name="Sierra R."/>
            <person name="Euteneuer U."/>
            <person name="Pillet L."/>
            <person name="Moustafa A."/>
            <person name="Platzer M."/>
            <person name="Groth M."/>
            <person name="Szafranski K."/>
            <person name="Schliwa M."/>
        </authorList>
    </citation>
    <scope>NUCLEOTIDE SEQUENCE [LARGE SCALE GENOMIC DNA]</scope>
</reference>
<feature type="transmembrane region" description="Helical" evidence="1">
    <location>
        <begin position="28"/>
        <end position="54"/>
    </location>
</feature>
<evidence type="ECO:0000313" key="2">
    <source>
        <dbReference type="EMBL" id="ETO30452.1"/>
    </source>
</evidence>
<keyword evidence="1" id="KW-0472">Membrane</keyword>
<dbReference type="Proteomes" id="UP000023152">
    <property type="component" value="Unassembled WGS sequence"/>
</dbReference>
<dbReference type="AlphaFoldDB" id="X6NYV7"/>
<feature type="transmembrane region" description="Helical" evidence="1">
    <location>
        <begin position="69"/>
        <end position="88"/>
    </location>
</feature>
<evidence type="ECO:0000313" key="3">
    <source>
        <dbReference type="Proteomes" id="UP000023152"/>
    </source>
</evidence>
<evidence type="ECO:0000256" key="1">
    <source>
        <dbReference type="SAM" id="Phobius"/>
    </source>
</evidence>
<sequence>TQHNQVNSLWFNNMSNIVKKGKAWWEQLGVIFQVFHLICSILGFCLIVCFWWNMLVEFVISCITTSSDGSYFGFLAFFFIIHVVSWFCKRFYQASILFVFNIGDQYRTPIVVLWRFLNFLLCLMFTVILSTYSKIPVTDTLFWQLLLRLMIVTGLVWGFMYTGCVIVCTLYTLYLLKAKRELLRYVRLESTDIGGKPFSWLELFLVVHKNRDTRKWTIFKSIYVPVVLLSGLLCIFIGWGTGANFIVFVGLVMCTYYLCIFGRQGKWNALYFLWSGKQYYSFNDHHESWKHAKEREKSQESQAGVIPIAVGNKKQKGPQKARSDSAIVIPETQRISNSANDEFFLLRIYLYFVMHLRFGLIFNLH</sequence>
<name>X6NYV7_RETFI</name>
<feature type="non-terminal residue" evidence="2">
    <location>
        <position position="1"/>
    </location>
</feature>